<dbReference type="GO" id="GO:0003735">
    <property type="term" value="F:structural constituent of ribosome"/>
    <property type="evidence" value="ECO:0007669"/>
    <property type="project" value="InterPro"/>
</dbReference>
<dbReference type="InterPro" id="IPR001266">
    <property type="entry name" value="Ribosomal_eS19"/>
</dbReference>
<evidence type="ECO:0000313" key="7">
    <source>
        <dbReference type="Proteomes" id="UP000549394"/>
    </source>
</evidence>
<dbReference type="GO" id="GO:0000028">
    <property type="term" value="P:ribosomal small subunit assembly"/>
    <property type="evidence" value="ECO:0007669"/>
    <property type="project" value="TreeGrafter"/>
</dbReference>
<evidence type="ECO:0000256" key="1">
    <source>
        <dbReference type="ARBA" id="ARBA00010014"/>
    </source>
</evidence>
<evidence type="ECO:0000256" key="4">
    <source>
        <dbReference type="ARBA" id="ARBA00035143"/>
    </source>
</evidence>
<dbReference type="SUPFAM" id="SSF46785">
    <property type="entry name" value="Winged helix' DNA-binding domain"/>
    <property type="match status" value="1"/>
</dbReference>
<dbReference type="InterPro" id="IPR036390">
    <property type="entry name" value="WH_DNA-bd_sf"/>
</dbReference>
<dbReference type="OrthoDB" id="428974at2759"/>
<keyword evidence="2" id="KW-0689">Ribosomal protein</keyword>
<dbReference type="PANTHER" id="PTHR11710:SF0">
    <property type="entry name" value="40S RIBOSOMAL PROTEIN S19"/>
    <property type="match status" value="1"/>
</dbReference>
<reference evidence="6 7" key="1">
    <citation type="submission" date="2020-08" db="EMBL/GenBank/DDBJ databases">
        <authorList>
            <person name="Hejnol A."/>
        </authorList>
    </citation>
    <scope>NUCLEOTIDE SEQUENCE [LARGE SCALE GENOMIC DNA]</scope>
</reference>
<dbReference type="PANTHER" id="PTHR11710">
    <property type="entry name" value="40S RIBOSOMAL PROTEIN S19"/>
    <property type="match status" value="1"/>
</dbReference>
<dbReference type="SMART" id="SM01413">
    <property type="entry name" value="Ribosomal_S19e"/>
    <property type="match status" value="1"/>
</dbReference>
<sequence>MSRTGGVTVKDVDQHDFVKALAAHLKKNQQIKPPVWSDLVKLGRFKELSPTDDDWYYTRLASTARHLYIRSPAGVGAFMKIYGGRLRRGTRPSHFCRASGSVARHVLKTLETIKYAEKVTSGDGAKGGRQLTKTGRKNLDTIACQVANVKKA</sequence>
<dbReference type="EMBL" id="CAJFCJ010000006">
    <property type="protein sequence ID" value="CAD5115826.1"/>
    <property type="molecule type" value="Genomic_DNA"/>
</dbReference>
<evidence type="ECO:0000256" key="5">
    <source>
        <dbReference type="ARBA" id="ARBA00035466"/>
    </source>
</evidence>
<comment type="caution">
    <text evidence="6">The sequence shown here is derived from an EMBL/GenBank/DDBJ whole genome shotgun (WGS) entry which is preliminary data.</text>
</comment>
<keyword evidence="7" id="KW-1185">Reference proteome</keyword>
<keyword evidence="3" id="KW-0687">Ribonucleoprotein</keyword>
<protein>
    <recommendedName>
        <fullName evidence="4">Small ribosomal subunit protein eS19</fullName>
    </recommendedName>
    <alternativeName>
        <fullName evidence="5">40S ribosomal protein S19</fullName>
    </alternativeName>
</protein>
<accession>A0A7I8VJD8</accession>
<dbReference type="FunFam" id="1.10.10.10:FF:000118">
    <property type="entry name" value="40S ribosomal protein S19"/>
    <property type="match status" value="1"/>
</dbReference>
<organism evidence="6 7">
    <name type="scientific">Dimorphilus gyrociliatus</name>
    <dbReference type="NCBI Taxonomy" id="2664684"/>
    <lineage>
        <taxon>Eukaryota</taxon>
        <taxon>Metazoa</taxon>
        <taxon>Spiralia</taxon>
        <taxon>Lophotrochozoa</taxon>
        <taxon>Annelida</taxon>
        <taxon>Polychaeta</taxon>
        <taxon>Polychaeta incertae sedis</taxon>
        <taxon>Dinophilidae</taxon>
        <taxon>Dimorphilus</taxon>
    </lineage>
</organism>
<proteinExistence type="inferred from homology"/>
<dbReference type="GO" id="GO:0022627">
    <property type="term" value="C:cytosolic small ribosomal subunit"/>
    <property type="evidence" value="ECO:0007669"/>
    <property type="project" value="TreeGrafter"/>
</dbReference>
<dbReference type="Pfam" id="PF01090">
    <property type="entry name" value="Ribosomal_S19e"/>
    <property type="match status" value="1"/>
</dbReference>
<name>A0A7I8VJD8_9ANNE</name>
<dbReference type="Proteomes" id="UP000549394">
    <property type="component" value="Unassembled WGS sequence"/>
</dbReference>
<evidence type="ECO:0000256" key="3">
    <source>
        <dbReference type="ARBA" id="ARBA00023274"/>
    </source>
</evidence>
<dbReference type="GO" id="GO:0003723">
    <property type="term" value="F:RNA binding"/>
    <property type="evidence" value="ECO:0007669"/>
    <property type="project" value="TreeGrafter"/>
</dbReference>
<dbReference type="GO" id="GO:0006412">
    <property type="term" value="P:translation"/>
    <property type="evidence" value="ECO:0007669"/>
    <property type="project" value="InterPro"/>
</dbReference>
<dbReference type="AlphaFoldDB" id="A0A7I8VJD8"/>
<evidence type="ECO:0000313" key="6">
    <source>
        <dbReference type="EMBL" id="CAD5115826.1"/>
    </source>
</evidence>
<dbReference type="InterPro" id="IPR036388">
    <property type="entry name" value="WH-like_DNA-bd_sf"/>
</dbReference>
<comment type="similarity">
    <text evidence="1">Belongs to the eukaryotic ribosomal protein eS19 family.</text>
</comment>
<evidence type="ECO:0000256" key="2">
    <source>
        <dbReference type="ARBA" id="ARBA00022980"/>
    </source>
</evidence>
<dbReference type="Gene3D" id="1.10.10.10">
    <property type="entry name" value="Winged helix-like DNA-binding domain superfamily/Winged helix DNA-binding domain"/>
    <property type="match status" value="1"/>
</dbReference>
<gene>
    <name evidence="6" type="ORF">DGYR_LOCUS4522</name>
</gene>